<dbReference type="GO" id="GO:0003735">
    <property type="term" value="F:structural constituent of ribosome"/>
    <property type="evidence" value="ECO:0007669"/>
    <property type="project" value="InterPro"/>
</dbReference>
<dbReference type="InterPro" id="IPR020568">
    <property type="entry name" value="Ribosomal_Su5_D2-typ_SF"/>
</dbReference>
<dbReference type="RefSeq" id="YP_010117094.1">
    <property type="nucleotide sequence ID" value="NC_056103.1"/>
</dbReference>
<gene>
    <name evidence="6" type="primary">rps9</name>
</gene>
<dbReference type="Pfam" id="PF00380">
    <property type="entry name" value="Ribosomal_S9"/>
    <property type="match status" value="1"/>
</dbReference>
<sequence>MFIHLRLIHMFPNFLNIYFYNFMSINNQKMYGFGCRKQAIAQVIMTVGTGVFMINKKPISKYFKKTNFSLKKFQFFILHFKLFNLHNTFVKVLGGGLESQISAIILAISRLFFKKDFIQFLKLKNLGFLKQDLRMKERKKYGLLKARKAPQFSKR</sequence>
<evidence type="ECO:0000256" key="1">
    <source>
        <dbReference type="ARBA" id="ARBA00004474"/>
    </source>
</evidence>
<dbReference type="PROSITE" id="PS00360">
    <property type="entry name" value="RIBOSOMAL_S9"/>
    <property type="match status" value="1"/>
</dbReference>
<keyword evidence="4 5" id="KW-0687">Ribonucleoprotein</keyword>
<keyword evidence="6" id="KW-0934">Plastid</keyword>
<proteinExistence type="inferred from homology"/>
<dbReference type="PANTHER" id="PTHR21569">
    <property type="entry name" value="RIBOSOMAL PROTEIN S9"/>
    <property type="match status" value="1"/>
</dbReference>
<dbReference type="EMBL" id="MT909785">
    <property type="protein sequence ID" value="QPM99315.1"/>
    <property type="molecule type" value="Genomic_DNA"/>
</dbReference>
<dbReference type="GO" id="GO:0006412">
    <property type="term" value="P:translation"/>
    <property type="evidence" value="ECO:0007669"/>
    <property type="project" value="InterPro"/>
</dbReference>
<dbReference type="GeneID" id="65316655"/>
<comment type="similarity">
    <text evidence="2 5">Belongs to the universal ribosomal protein uS9 family.</text>
</comment>
<dbReference type="GO" id="GO:0009536">
    <property type="term" value="C:plastid"/>
    <property type="evidence" value="ECO:0007669"/>
    <property type="project" value="UniProtKB-SubCell"/>
</dbReference>
<dbReference type="GO" id="GO:0015935">
    <property type="term" value="C:small ribosomal subunit"/>
    <property type="evidence" value="ECO:0007669"/>
    <property type="project" value="TreeGrafter"/>
</dbReference>
<dbReference type="InterPro" id="IPR014721">
    <property type="entry name" value="Ribsml_uS5_D2-typ_fold_subgr"/>
</dbReference>
<dbReference type="Gene3D" id="3.30.230.10">
    <property type="match status" value="1"/>
</dbReference>
<dbReference type="GO" id="GO:0003723">
    <property type="term" value="F:RNA binding"/>
    <property type="evidence" value="ECO:0007669"/>
    <property type="project" value="TreeGrafter"/>
</dbReference>
<evidence type="ECO:0000256" key="5">
    <source>
        <dbReference type="RuleBase" id="RU003815"/>
    </source>
</evidence>
<protein>
    <submittedName>
        <fullName evidence="6">Ribosomal protein S9</fullName>
    </submittedName>
</protein>
<accession>A0A7T1C540</accession>
<dbReference type="InterPro" id="IPR000754">
    <property type="entry name" value="Ribosomal_uS9"/>
</dbReference>
<keyword evidence="3 5" id="KW-0689">Ribosomal protein</keyword>
<keyword evidence="6" id="KW-0150">Chloroplast</keyword>
<name>A0A7T1C540_9STRA</name>
<dbReference type="InterPro" id="IPR020574">
    <property type="entry name" value="Ribosomal_uS9_CS"/>
</dbReference>
<evidence type="ECO:0000256" key="4">
    <source>
        <dbReference type="ARBA" id="ARBA00023274"/>
    </source>
</evidence>
<evidence type="ECO:0000256" key="2">
    <source>
        <dbReference type="ARBA" id="ARBA00005251"/>
    </source>
</evidence>
<reference evidence="6" key="1">
    <citation type="journal article" date="2021" name="Front. Plant Sci.">
        <title>Highly Reduced Plastid Genomes of the Non-photosynthetic Dictyochophyceans Pteridomonas spp. (Ochrophyta, SAR) Are Retained for tRNA-Glu-Based Organellar Heme Biosynthesis.</title>
        <authorList>
            <person name="Kayama M."/>
            <person name="Maciszewski K."/>
            <person name="Yabuki A."/>
            <person name="Miyashita H."/>
            <person name="Karnkowska A."/>
            <person name="Kamikawa R."/>
        </authorList>
    </citation>
    <scope>NUCLEOTIDE SEQUENCE</scope>
    <source>
        <strain evidence="6">NY0221</strain>
    </source>
</reference>
<dbReference type="AlphaFoldDB" id="A0A7T1C540"/>
<dbReference type="SUPFAM" id="SSF54211">
    <property type="entry name" value="Ribosomal protein S5 domain 2-like"/>
    <property type="match status" value="1"/>
</dbReference>
<organism evidence="6">
    <name type="scientific">Pteridomonas danica</name>
    <dbReference type="NCBI Taxonomy" id="38822"/>
    <lineage>
        <taxon>Eukaryota</taxon>
        <taxon>Sar</taxon>
        <taxon>Stramenopiles</taxon>
        <taxon>Ochrophyta</taxon>
        <taxon>Dictyochophyceae</taxon>
        <taxon>Pedinellales</taxon>
        <taxon>Pteridomonas</taxon>
    </lineage>
</organism>
<comment type="subcellular location">
    <subcellularLocation>
        <location evidence="1">Plastid</location>
    </subcellularLocation>
</comment>
<evidence type="ECO:0000256" key="3">
    <source>
        <dbReference type="ARBA" id="ARBA00022980"/>
    </source>
</evidence>
<dbReference type="PANTHER" id="PTHR21569:SF1">
    <property type="entry name" value="SMALL RIBOSOMAL SUBUNIT PROTEIN US9M"/>
    <property type="match status" value="1"/>
</dbReference>
<evidence type="ECO:0000313" key="6">
    <source>
        <dbReference type="EMBL" id="QPM99315.1"/>
    </source>
</evidence>
<geneLocation type="chloroplast" evidence="6"/>